<reference evidence="1" key="1">
    <citation type="journal article" date="2014" name="Int. J. Syst. Evol. Microbiol.">
        <title>Complete genome sequence of Corynebacterium casei LMG S-19264T (=DSM 44701T), isolated from a smear-ripened cheese.</title>
        <authorList>
            <consortium name="US DOE Joint Genome Institute (JGI-PGF)"/>
            <person name="Walter F."/>
            <person name="Albersmeier A."/>
            <person name="Kalinowski J."/>
            <person name="Ruckert C."/>
        </authorList>
    </citation>
    <scope>NUCLEOTIDE SEQUENCE</scope>
    <source>
        <strain evidence="1">CGMCC 1.15290</strain>
    </source>
</reference>
<keyword evidence="2" id="KW-1185">Reference proteome</keyword>
<dbReference type="Proteomes" id="UP000627292">
    <property type="component" value="Unassembled WGS sequence"/>
</dbReference>
<dbReference type="InterPro" id="IPR019619">
    <property type="entry name" value="DUF2490"/>
</dbReference>
<dbReference type="EMBL" id="BMIB01000002">
    <property type="protein sequence ID" value="GGH66795.1"/>
    <property type="molecule type" value="Genomic_DNA"/>
</dbReference>
<evidence type="ECO:0008006" key="3">
    <source>
        <dbReference type="Google" id="ProtNLM"/>
    </source>
</evidence>
<evidence type="ECO:0000313" key="1">
    <source>
        <dbReference type="EMBL" id="GGH66795.1"/>
    </source>
</evidence>
<gene>
    <name evidence="1" type="ORF">GCM10011379_21350</name>
</gene>
<sequence length="251" mass="29246">MLLVAALCRESKAQISPPGLGIAHMADWFALGIRQKLKRRKGWQSMSYIGMGRKSNPDNYNPALKPAILVLNHEFTHAVNTHYQYAFALSYRRQDEYLDRAPYKHQRPGTQQEIRAYGRLYYFLPLRRIKLAAVLRQELRKFYTPAFHNPEESLQLRSRLRLQMTVPLNKQKTHRLITGAEALFATSQLTGHAGFTPFAYEESRFTCYYSWTLKKLPFTLDVGYMSNLLGKTASHVVHYLAFDIIWENPFR</sequence>
<proteinExistence type="predicted"/>
<accession>A0A917MVK4</accession>
<name>A0A917MVK4_9BACT</name>
<evidence type="ECO:0000313" key="2">
    <source>
        <dbReference type="Proteomes" id="UP000627292"/>
    </source>
</evidence>
<dbReference type="Pfam" id="PF10677">
    <property type="entry name" value="DUF2490"/>
    <property type="match status" value="1"/>
</dbReference>
<protein>
    <recommendedName>
        <fullName evidence="3">DUF2490 domain-containing protein</fullName>
    </recommendedName>
</protein>
<organism evidence="1 2">
    <name type="scientific">Filimonas zeae</name>
    <dbReference type="NCBI Taxonomy" id="1737353"/>
    <lineage>
        <taxon>Bacteria</taxon>
        <taxon>Pseudomonadati</taxon>
        <taxon>Bacteroidota</taxon>
        <taxon>Chitinophagia</taxon>
        <taxon>Chitinophagales</taxon>
        <taxon>Chitinophagaceae</taxon>
        <taxon>Filimonas</taxon>
    </lineage>
</organism>
<comment type="caution">
    <text evidence="1">The sequence shown here is derived from an EMBL/GenBank/DDBJ whole genome shotgun (WGS) entry which is preliminary data.</text>
</comment>
<reference evidence="1" key="2">
    <citation type="submission" date="2020-09" db="EMBL/GenBank/DDBJ databases">
        <authorList>
            <person name="Sun Q."/>
            <person name="Zhou Y."/>
        </authorList>
    </citation>
    <scope>NUCLEOTIDE SEQUENCE</scope>
    <source>
        <strain evidence="1">CGMCC 1.15290</strain>
    </source>
</reference>
<dbReference type="AlphaFoldDB" id="A0A917MVK4"/>